<evidence type="ECO:0000256" key="3">
    <source>
        <dbReference type="SAM" id="MobiDB-lite"/>
    </source>
</evidence>
<dbReference type="RefSeq" id="WP_011496913.1">
    <property type="nucleotide sequence ID" value="NC_007954.1"/>
</dbReference>
<dbReference type="GO" id="GO:1904680">
    <property type="term" value="F:peptide transmembrane transporter activity"/>
    <property type="evidence" value="ECO:0007669"/>
    <property type="project" value="TreeGrafter"/>
</dbReference>
<dbReference type="HOGENOM" id="CLU_017028_7_0_6"/>
<dbReference type="CDD" id="cd08493">
    <property type="entry name" value="PBP2_DppA_like"/>
    <property type="match status" value="1"/>
</dbReference>
<feature type="domain" description="Solute-binding protein family 5" evidence="5">
    <location>
        <begin position="72"/>
        <end position="451"/>
    </location>
</feature>
<dbReference type="PANTHER" id="PTHR30290">
    <property type="entry name" value="PERIPLASMIC BINDING COMPONENT OF ABC TRANSPORTER"/>
    <property type="match status" value="1"/>
</dbReference>
<gene>
    <name evidence="6" type="ordered locus">Sden_2482</name>
</gene>
<dbReference type="InterPro" id="IPR039424">
    <property type="entry name" value="SBP_5"/>
</dbReference>
<dbReference type="Proteomes" id="UP000001982">
    <property type="component" value="Chromosome"/>
</dbReference>
<accession>Q12LB4</accession>
<dbReference type="PROSITE" id="PS51257">
    <property type="entry name" value="PROKAR_LIPOPROTEIN"/>
    <property type="match status" value="1"/>
</dbReference>
<dbReference type="Gene3D" id="3.90.76.10">
    <property type="entry name" value="Dipeptide-binding Protein, Domain 1"/>
    <property type="match status" value="1"/>
</dbReference>
<dbReference type="PANTHER" id="PTHR30290:SF38">
    <property type="entry name" value="D,D-DIPEPTIDE-BINDING PERIPLASMIC PROTEIN DDPA-RELATED"/>
    <property type="match status" value="1"/>
</dbReference>
<organism evidence="6 7">
    <name type="scientific">Shewanella denitrificans (strain OS217 / ATCC BAA-1090 / DSM 15013)</name>
    <dbReference type="NCBI Taxonomy" id="318161"/>
    <lineage>
        <taxon>Bacteria</taxon>
        <taxon>Pseudomonadati</taxon>
        <taxon>Pseudomonadota</taxon>
        <taxon>Gammaproteobacteria</taxon>
        <taxon>Alteromonadales</taxon>
        <taxon>Shewanellaceae</taxon>
        <taxon>Shewanella</taxon>
    </lineage>
</organism>
<dbReference type="KEGG" id="sdn:Sden_2482"/>
<name>Q12LB4_SHEDO</name>
<evidence type="ECO:0000313" key="6">
    <source>
        <dbReference type="EMBL" id="ABE55762.1"/>
    </source>
</evidence>
<evidence type="ECO:0000256" key="4">
    <source>
        <dbReference type="SAM" id="SignalP"/>
    </source>
</evidence>
<dbReference type="Pfam" id="PF00496">
    <property type="entry name" value="SBP_bac_5"/>
    <property type="match status" value="1"/>
</dbReference>
<dbReference type="PIRSF" id="PIRSF002741">
    <property type="entry name" value="MppA"/>
    <property type="match status" value="1"/>
</dbReference>
<feature type="signal peptide" evidence="4">
    <location>
        <begin position="1"/>
        <end position="23"/>
    </location>
</feature>
<evidence type="ECO:0000313" key="7">
    <source>
        <dbReference type="Proteomes" id="UP000001982"/>
    </source>
</evidence>
<keyword evidence="7" id="KW-1185">Reference proteome</keyword>
<comment type="similarity">
    <text evidence="1">Belongs to the bacterial solute-binding protein 5 family.</text>
</comment>
<dbReference type="SUPFAM" id="SSF53850">
    <property type="entry name" value="Periplasmic binding protein-like II"/>
    <property type="match status" value="1"/>
</dbReference>
<dbReference type="InterPro" id="IPR000914">
    <property type="entry name" value="SBP_5_dom"/>
</dbReference>
<sequence length="582" mass="64533">MMRQWQLTLVCACSLLLSACGKAQLPSGLVYCSEGNPETFNPQLITSGTTVDATSNQIYNRLVDYDVTSASIVPSLATQWQVSEDGLTYRFHLRRDVHFHQSELFTPSRYFNADDVLFSFNRIIDLAHPYHYLTRTGYPFFQSISFAELVDSIEKVNDFEVVFHLTRPDATFISNLATDFAVILSAEYGQQLLAQNQAEKLDFFAIGTGPFRLDEYVKNEYIRYKKHPDFWGEPPKIEMLVFDITPRSSVRLAKLITGDCSVSALPKATELAVVKQHPNLVIDTQAGLNVAFWAFNTQKAPFNDVRVRQALAHAVDKDNILRVVYHDTAVAATGVLPPASWAYTPSVIPNEYNPGKARALLKEAGVSRLQIDIWAMPVARVYNPNALKTAELIQADLAAIGVKVNIISFDWSVFTQKLALADYDSVLIGWNADNSDPDNFFSPLLSCAAFNSNNNRSRWCLPAFDELLAKAQATTDKGERKALYQAAEAIIAAQVPMVNLAHGPKVVLRKSSLISTHNAPYGGISFAAMMLAPPQLTAPIEPAQHIDLEYSPIKSAPMKSPAIENPPKERSAIEQAQTKEQG</sequence>
<reference evidence="6 7" key="1">
    <citation type="submission" date="2006-03" db="EMBL/GenBank/DDBJ databases">
        <title>Complete sequence of Shewanella denitrificans OS217.</title>
        <authorList>
            <consortium name="US DOE Joint Genome Institute"/>
            <person name="Copeland A."/>
            <person name="Lucas S."/>
            <person name="Lapidus A."/>
            <person name="Barry K."/>
            <person name="Detter J.C."/>
            <person name="Glavina del Rio T."/>
            <person name="Hammon N."/>
            <person name="Israni S."/>
            <person name="Dalin E."/>
            <person name="Tice H."/>
            <person name="Pitluck S."/>
            <person name="Brettin T."/>
            <person name="Bruce D."/>
            <person name="Han C."/>
            <person name="Tapia R."/>
            <person name="Gilna P."/>
            <person name="Kiss H."/>
            <person name="Schmutz J."/>
            <person name="Larimer F."/>
            <person name="Land M."/>
            <person name="Hauser L."/>
            <person name="Kyrpides N."/>
            <person name="Lykidis A."/>
            <person name="Richardson P."/>
        </authorList>
    </citation>
    <scope>NUCLEOTIDE SEQUENCE [LARGE SCALE GENOMIC DNA]</scope>
    <source>
        <strain evidence="7">OS217 / ATCC BAA-1090 / DSM 15013</strain>
    </source>
</reference>
<feature type="region of interest" description="Disordered" evidence="3">
    <location>
        <begin position="554"/>
        <end position="582"/>
    </location>
</feature>
<evidence type="ECO:0000259" key="5">
    <source>
        <dbReference type="Pfam" id="PF00496"/>
    </source>
</evidence>
<proteinExistence type="inferred from homology"/>
<keyword evidence="2 4" id="KW-0732">Signal</keyword>
<evidence type="ECO:0000256" key="2">
    <source>
        <dbReference type="ARBA" id="ARBA00022729"/>
    </source>
</evidence>
<dbReference type="GO" id="GO:0042938">
    <property type="term" value="P:dipeptide transport"/>
    <property type="evidence" value="ECO:0007669"/>
    <property type="project" value="TreeGrafter"/>
</dbReference>
<dbReference type="STRING" id="318161.Sden_2482"/>
<dbReference type="InterPro" id="IPR030678">
    <property type="entry name" value="Peptide/Ni-bd"/>
</dbReference>
<dbReference type="Gene3D" id="3.10.105.10">
    <property type="entry name" value="Dipeptide-binding Protein, Domain 3"/>
    <property type="match status" value="1"/>
</dbReference>
<dbReference type="GO" id="GO:0030288">
    <property type="term" value="C:outer membrane-bounded periplasmic space"/>
    <property type="evidence" value="ECO:0007669"/>
    <property type="project" value="TreeGrafter"/>
</dbReference>
<evidence type="ECO:0000256" key="1">
    <source>
        <dbReference type="ARBA" id="ARBA00005695"/>
    </source>
</evidence>
<dbReference type="EMBL" id="CP000302">
    <property type="protein sequence ID" value="ABE55762.1"/>
    <property type="molecule type" value="Genomic_DNA"/>
</dbReference>
<dbReference type="GO" id="GO:0043190">
    <property type="term" value="C:ATP-binding cassette (ABC) transporter complex"/>
    <property type="evidence" value="ECO:0007669"/>
    <property type="project" value="InterPro"/>
</dbReference>
<dbReference type="Gene3D" id="3.40.190.10">
    <property type="entry name" value="Periplasmic binding protein-like II"/>
    <property type="match status" value="1"/>
</dbReference>
<dbReference type="AlphaFoldDB" id="Q12LB4"/>
<protein>
    <submittedName>
        <fullName evidence="6">Extracellular solute-binding protein, family 5</fullName>
    </submittedName>
</protein>
<dbReference type="OrthoDB" id="9801912at2"/>
<dbReference type="eggNOG" id="COG4166">
    <property type="taxonomic scope" value="Bacteria"/>
</dbReference>
<feature type="chain" id="PRO_5004181522" evidence="4">
    <location>
        <begin position="24"/>
        <end position="582"/>
    </location>
</feature>